<gene>
    <name evidence="5" type="ORF">ACFQDH_12395</name>
</gene>
<dbReference type="Gene3D" id="3.10.350.10">
    <property type="entry name" value="LysM domain"/>
    <property type="match status" value="1"/>
</dbReference>
<dbReference type="SUPFAM" id="SSF54106">
    <property type="entry name" value="LysM domain"/>
    <property type="match status" value="1"/>
</dbReference>
<sequence>MNLSKKTQTTTRAVGIGVAAAAALAAAGVATAGNAHAASVSTWDRVAACESGGNWAISTGNGFYGGLQFTHSTWIGYGGGAYASNANLASKSAQISIAEKVLASQGPGAWPVCSVRAGLTRGGGSPVVAPAPAPKAAPTYTAPKKSYTAPKKVYSAPKTSRSSVRPTYTAPKKVYTAPKVALSGKTFTVKPGDTLSKLAQTYHIKGGWQTLFGANKSTVNNPNLIFVGQHLNLPA</sequence>
<protein>
    <submittedName>
        <fullName evidence="5">Transglycosylase family protein</fullName>
    </submittedName>
</protein>
<dbReference type="PANTHER" id="PTHR34700">
    <property type="entry name" value="POTASSIUM BINDING PROTEIN KBP"/>
    <property type="match status" value="1"/>
</dbReference>
<dbReference type="EMBL" id="JBHSWH010000001">
    <property type="protein sequence ID" value="MFC6706038.1"/>
    <property type="molecule type" value="Genomic_DNA"/>
</dbReference>
<accession>A0ABW2AGN8</accession>
<dbReference type="InterPro" id="IPR036779">
    <property type="entry name" value="LysM_dom_sf"/>
</dbReference>
<organism evidence="5 6">
    <name type="scientific">Flexivirga alba</name>
    <dbReference type="NCBI Taxonomy" id="702742"/>
    <lineage>
        <taxon>Bacteria</taxon>
        <taxon>Bacillati</taxon>
        <taxon>Actinomycetota</taxon>
        <taxon>Actinomycetes</taxon>
        <taxon>Micrococcales</taxon>
        <taxon>Dermacoccaceae</taxon>
        <taxon>Flexivirga</taxon>
    </lineage>
</organism>
<comment type="similarity">
    <text evidence="1">Belongs to the transglycosylase family. Rpf subfamily.</text>
</comment>
<dbReference type="Pfam" id="PF06737">
    <property type="entry name" value="Transglycosylas"/>
    <property type="match status" value="1"/>
</dbReference>
<dbReference type="SMART" id="SM00257">
    <property type="entry name" value="LysM"/>
    <property type="match status" value="1"/>
</dbReference>
<evidence type="ECO:0000259" key="4">
    <source>
        <dbReference type="PROSITE" id="PS51782"/>
    </source>
</evidence>
<keyword evidence="6" id="KW-1185">Reference proteome</keyword>
<feature type="signal peptide" evidence="3">
    <location>
        <begin position="1"/>
        <end position="37"/>
    </location>
</feature>
<dbReference type="InterPro" id="IPR052196">
    <property type="entry name" value="Bact_Kbp"/>
</dbReference>
<evidence type="ECO:0000256" key="2">
    <source>
        <dbReference type="ARBA" id="ARBA00022801"/>
    </source>
</evidence>
<dbReference type="Proteomes" id="UP001596298">
    <property type="component" value="Unassembled WGS sequence"/>
</dbReference>
<dbReference type="SUPFAM" id="SSF53955">
    <property type="entry name" value="Lysozyme-like"/>
    <property type="match status" value="1"/>
</dbReference>
<evidence type="ECO:0000256" key="1">
    <source>
        <dbReference type="ARBA" id="ARBA00010830"/>
    </source>
</evidence>
<proteinExistence type="inferred from homology"/>
<dbReference type="PROSITE" id="PS51782">
    <property type="entry name" value="LYSM"/>
    <property type="match status" value="1"/>
</dbReference>
<feature type="domain" description="LysM" evidence="4">
    <location>
        <begin position="185"/>
        <end position="233"/>
    </location>
</feature>
<dbReference type="Pfam" id="PF01476">
    <property type="entry name" value="LysM"/>
    <property type="match status" value="1"/>
</dbReference>
<feature type="chain" id="PRO_5046478882" evidence="3">
    <location>
        <begin position="38"/>
        <end position="235"/>
    </location>
</feature>
<dbReference type="Gene3D" id="1.10.530.10">
    <property type="match status" value="1"/>
</dbReference>
<dbReference type="InterPro" id="IPR023346">
    <property type="entry name" value="Lysozyme-like_dom_sf"/>
</dbReference>
<evidence type="ECO:0000313" key="6">
    <source>
        <dbReference type="Proteomes" id="UP001596298"/>
    </source>
</evidence>
<evidence type="ECO:0000313" key="5">
    <source>
        <dbReference type="EMBL" id="MFC6706038.1"/>
    </source>
</evidence>
<dbReference type="PANTHER" id="PTHR34700:SF4">
    <property type="entry name" value="PHAGE-LIKE ELEMENT PBSX PROTEIN XKDP"/>
    <property type="match status" value="1"/>
</dbReference>
<dbReference type="CDD" id="cd00118">
    <property type="entry name" value="LysM"/>
    <property type="match status" value="1"/>
</dbReference>
<keyword evidence="3" id="KW-0732">Signal</keyword>
<dbReference type="RefSeq" id="WP_382401713.1">
    <property type="nucleotide sequence ID" value="NZ_JBHSWH010000001.1"/>
</dbReference>
<dbReference type="CDD" id="cd13925">
    <property type="entry name" value="RPF"/>
    <property type="match status" value="1"/>
</dbReference>
<dbReference type="InterPro" id="IPR010618">
    <property type="entry name" value="RPF"/>
</dbReference>
<evidence type="ECO:0000256" key="3">
    <source>
        <dbReference type="SAM" id="SignalP"/>
    </source>
</evidence>
<name>A0ABW2AGN8_9MICO</name>
<keyword evidence="2" id="KW-0378">Hydrolase</keyword>
<dbReference type="InterPro" id="IPR018392">
    <property type="entry name" value="LysM"/>
</dbReference>
<comment type="caution">
    <text evidence="5">The sequence shown here is derived from an EMBL/GenBank/DDBJ whole genome shotgun (WGS) entry which is preliminary data.</text>
</comment>
<reference evidence="6" key="1">
    <citation type="journal article" date="2019" name="Int. J. Syst. Evol. Microbiol.">
        <title>The Global Catalogue of Microorganisms (GCM) 10K type strain sequencing project: providing services to taxonomists for standard genome sequencing and annotation.</title>
        <authorList>
            <consortium name="The Broad Institute Genomics Platform"/>
            <consortium name="The Broad Institute Genome Sequencing Center for Infectious Disease"/>
            <person name="Wu L."/>
            <person name="Ma J."/>
        </authorList>
    </citation>
    <scope>NUCLEOTIDE SEQUENCE [LARGE SCALE GENOMIC DNA]</scope>
    <source>
        <strain evidence="6">CCUG 58127</strain>
    </source>
</reference>